<name>A0ABP9DMQ3_9BACT</name>
<dbReference type="InterPro" id="IPR023214">
    <property type="entry name" value="HAD_sf"/>
</dbReference>
<dbReference type="InterPro" id="IPR006439">
    <property type="entry name" value="HAD-SF_hydro_IA"/>
</dbReference>
<dbReference type="InterPro" id="IPR023198">
    <property type="entry name" value="PGP-like_dom2"/>
</dbReference>
<keyword evidence="6" id="KW-1185">Reference proteome</keyword>
<accession>A0ABP9DMQ3</accession>
<protein>
    <submittedName>
        <fullName evidence="5">HAD family hydrolase</fullName>
    </submittedName>
</protein>
<dbReference type="Pfam" id="PF13419">
    <property type="entry name" value="HAD_2"/>
    <property type="match status" value="1"/>
</dbReference>
<dbReference type="InterPro" id="IPR051600">
    <property type="entry name" value="Beta-PGM-like"/>
</dbReference>
<comment type="similarity">
    <text evidence="2">Belongs to the HAD-like hydrolase superfamily. CbbY/CbbZ/Gph/YieH family.</text>
</comment>
<proteinExistence type="inferred from homology"/>
<dbReference type="SFLD" id="SFLDG01129">
    <property type="entry name" value="C1.5:_HAD__Beta-PGM__Phosphata"/>
    <property type="match status" value="1"/>
</dbReference>
<reference evidence="6" key="1">
    <citation type="journal article" date="2019" name="Int. J. Syst. Evol. Microbiol.">
        <title>The Global Catalogue of Microorganisms (GCM) 10K type strain sequencing project: providing services to taxonomists for standard genome sequencing and annotation.</title>
        <authorList>
            <consortium name="The Broad Institute Genomics Platform"/>
            <consortium name="The Broad Institute Genome Sequencing Center for Infectious Disease"/>
            <person name="Wu L."/>
            <person name="Ma J."/>
        </authorList>
    </citation>
    <scope>NUCLEOTIDE SEQUENCE [LARGE SCALE GENOMIC DNA]</scope>
    <source>
        <strain evidence="6">JCM 18326</strain>
    </source>
</reference>
<comment type="caution">
    <text evidence="5">The sequence shown here is derived from an EMBL/GenBank/DDBJ whole genome shotgun (WGS) entry which is preliminary data.</text>
</comment>
<evidence type="ECO:0000256" key="4">
    <source>
        <dbReference type="ARBA" id="ARBA00022842"/>
    </source>
</evidence>
<keyword evidence="5" id="KW-0378">Hydrolase</keyword>
<dbReference type="Gene3D" id="1.10.150.240">
    <property type="entry name" value="Putative phosphatase, domain 2"/>
    <property type="match status" value="1"/>
</dbReference>
<sequence>MNINFMISDCDGVIIDSEIIAAGVMVDYLKAQGAHIDMQEYLRTWSGTTFTGIMKHFRENEGVHIPTNFLEDIEERLLIRNAKELKGIRGVKEAYESIPLPKACVSNSISSHVRKAIEMVNLKDSFQDRVYSAVELVENPKPAPDIYLHAAQKEKVTPSEVVVIEDSRSGVNAAVAAGMTVIGFTGASHILDGYGETLKNLGAHYVINDMSELPALVEQIGIFV</sequence>
<dbReference type="GO" id="GO:0016787">
    <property type="term" value="F:hydrolase activity"/>
    <property type="evidence" value="ECO:0007669"/>
    <property type="project" value="UniProtKB-KW"/>
</dbReference>
<dbReference type="RefSeq" id="WP_345373756.1">
    <property type="nucleotide sequence ID" value="NZ_BAABJX010000052.1"/>
</dbReference>
<organism evidence="5 6">
    <name type="scientific">Algivirga pacifica</name>
    <dbReference type="NCBI Taxonomy" id="1162670"/>
    <lineage>
        <taxon>Bacteria</taxon>
        <taxon>Pseudomonadati</taxon>
        <taxon>Bacteroidota</taxon>
        <taxon>Cytophagia</taxon>
        <taxon>Cytophagales</taxon>
        <taxon>Flammeovirgaceae</taxon>
        <taxon>Algivirga</taxon>
    </lineage>
</organism>
<dbReference type="Proteomes" id="UP001500298">
    <property type="component" value="Unassembled WGS sequence"/>
</dbReference>
<keyword evidence="3" id="KW-0479">Metal-binding</keyword>
<evidence type="ECO:0000256" key="2">
    <source>
        <dbReference type="ARBA" id="ARBA00006171"/>
    </source>
</evidence>
<keyword evidence="4" id="KW-0460">Magnesium</keyword>
<evidence type="ECO:0000313" key="6">
    <source>
        <dbReference type="Proteomes" id="UP001500298"/>
    </source>
</evidence>
<evidence type="ECO:0000256" key="1">
    <source>
        <dbReference type="ARBA" id="ARBA00001946"/>
    </source>
</evidence>
<dbReference type="EMBL" id="BAABJX010000052">
    <property type="protein sequence ID" value="GAA4845481.1"/>
    <property type="molecule type" value="Genomic_DNA"/>
</dbReference>
<gene>
    <name evidence="5" type="ORF">GCM10023331_32820</name>
</gene>
<evidence type="ECO:0000256" key="3">
    <source>
        <dbReference type="ARBA" id="ARBA00022723"/>
    </source>
</evidence>
<dbReference type="InterPro" id="IPR041492">
    <property type="entry name" value="HAD_2"/>
</dbReference>
<dbReference type="PANTHER" id="PTHR46193:SF10">
    <property type="entry name" value="6-PHOSPHOGLUCONATE PHOSPHATASE"/>
    <property type="match status" value="1"/>
</dbReference>
<dbReference type="PANTHER" id="PTHR46193">
    <property type="entry name" value="6-PHOSPHOGLUCONATE PHOSPHATASE"/>
    <property type="match status" value="1"/>
</dbReference>
<dbReference type="SFLD" id="SFLDS00003">
    <property type="entry name" value="Haloacid_Dehalogenase"/>
    <property type="match status" value="1"/>
</dbReference>
<comment type="cofactor">
    <cofactor evidence="1">
        <name>Mg(2+)</name>
        <dbReference type="ChEBI" id="CHEBI:18420"/>
    </cofactor>
</comment>
<dbReference type="SUPFAM" id="SSF56784">
    <property type="entry name" value="HAD-like"/>
    <property type="match status" value="1"/>
</dbReference>
<evidence type="ECO:0000313" key="5">
    <source>
        <dbReference type="EMBL" id="GAA4845481.1"/>
    </source>
</evidence>
<dbReference type="Gene3D" id="3.40.50.1000">
    <property type="entry name" value="HAD superfamily/HAD-like"/>
    <property type="match status" value="1"/>
</dbReference>
<dbReference type="NCBIfam" id="TIGR01509">
    <property type="entry name" value="HAD-SF-IA-v3"/>
    <property type="match status" value="1"/>
</dbReference>
<dbReference type="InterPro" id="IPR036412">
    <property type="entry name" value="HAD-like_sf"/>
</dbReference>